<dbReference type="InterPro" id="IPR013210">
    <property type="entry name" value="LRR_N_plant-typ"/>
</dbReference>
<dbReference type="AlphaFoldDB" id="A0A9D4UXQ8"/>
<keyword evidence="21" id="KW-1185">Reference proteome</keyword>
<evidence type="ECO:0000313" key="20">
    <source>
        <dbReference type="EMBL" id="KAI5075943.1"/>
    </source>
</evidence>
<keyword evidence="13 17" id="KW-0472">Membrane</keyword>
<evidence type="ECO:0000256" key="12">
    <source>
        <dbReference type="ARBA" id="ARBA00022989"/>
    </source>
</evidence>
<dbReference type="InterPro" id="IPR011009">
    <property type="entry name" value="Kinase-like_dom_sf"/>
</dbReference>
<dbReference type="SMART" id="SM00220">
    <property type="entry name" value="S_TKc"/>
    <property type="match status" value="1"/>
</dbReference>
<sequence length="1151" mass="123759">MGESMRRQLALILMALLIIACCCVKAGGVSGEEAALLAFAASFPPNSAAGTALSRLWNPTSSSPCSWPGITCSPTSLHVVSLSLNPSTLQSVLSDGAPASTAAITPPANNAPRMADGTEILSRAARILSALSPLSSLQFLSLPSLNLSGHLPPSLPSFPLLSFLDLSSNNLSGSIPASLCSHLPSLAQLHLESNQLSSSIPPEIAQCTNLASLTLHDNQLSGHIPTSLGRLTLLEVFRAGGNVLLSGPLPVELSNCTRLTELGLAATSVSGHIPREFGRLSNLTTLMIFDANLSGPIPPELGNCTQLVELHLFANRLTGTIPGELGKLVNLEKLYLWQNELSGPIPSELGGLASIQVLDLSQNELSGHIPASFGMLVTVSKLYLSVNRLSGNIPAELGNCSMLMELQLDRNLLTGHIPEEMGELSKLEQLFLWNNTLEGKIPSSLGKCKKLQYLDLSWNRLSGPLPVELFELQSLYKFLLMANELSGVIPNAIAHSRALYRLRLGMNRLTGPIPEELGELHNLTFLDISNNQISGPIPASIAKCNALQLFDAHNNLLNDSIPMQLSSLSNLQSLDFSFNHLSGSLPPTLGSLAELTKLNVQSNSLSGLIPPGLGSCKKLTSLDLSSNSFFGPIPSSLGQISTLSVYLNLSCNTLSGTIPDEFAQLFTLADLDISHNKLSGSLDVLSKMGSLVSLNISYNLFTGPLPDTYVFSSMPVNNYVGNPGLCGPSCNAMARRGSQERSGRAIVGFLFGSVGFMFTVGLVLLCTLVMKHSAARVHEPDNMEWPWELTPFQKLSFTVEDVLERMVESNVIGKGGSGVVYKIEVPEGDVIAVKRMKAAGNARKAGGMPENGRDYATTEVEALRAVRHNNIVRLLGVCTNHQVSLLLYDYMSNGSLGEYLHEKRRGLDWESRYKIALGAAQGLAYLHHDCVPPILHRDIKANNILLGARLEPYLADFGLAKFVLNSSYPQTVVAGSYGYIAPEYGYTLSITDKSDVYSYGVVLLEILTGKRPVEAQLEAAEGGAAAAGRHLIDWVHEMRHCHHDVTEILDPRLRGMPDPFIKEMLHALGIALECVHSLPAERPSMRQVVSLLVSIRHDIEEFSKVDVLAAATCKPSSHNKEMIASPRLSYGTNTSSMCSFTPPSCTSAQSN</sequence>
<dbReference type="PROSITE" id="PS00108">
    <property type="entry name" value="PROTEIN_KINASE_ST"/>
    <property type="match status" value="1"/>
</dbReference>
<dbReference type="SMART" id="SM00369">
    <property type="entry name" value="LRR_TYP"/>
    <property type="match status" value="8"/>
</dbReference>
<dbReference type="FunFam" id="3.80.10.10:FF:000393">
    <property type="entry name" value="LRR receptor-like serine/threonine-protein kinase RCH1"/>
    <property type="match status" value="1"/>
</dbReference>
<dbReference type="FunFam" id="3.80.10.10:FF:000270">
    <property type="entry name" value="Putative LRR receptor-like serine/threonine-protein kinase"/>
    <property type="match status" value="1"/>
</dbReference>
<keyword evidence="11 16" id="KW-0067">ATP-binding</keyword>
<dbReference type="GO" id="GO:0005524">
    <property type="term" value="F:ATP binding"/>
    <property type="evidence" value="ECO:0007669"/>
    <property type="project" value="UniProtKB-UniRule"/>
</dbReference>
<dbReference type="PROSITE" id="PS00107">
    <property type="entry name" value="PROTEIN_KINASE_ATP"/>
    <property type="match status" value="1"/>
</dbReference>
<keyword evidence="3" id="KW-0723">Serine/threonine-protein kinase</keyword>
<evidence type="ECO:0000256" key="5">
    <source>
        <dbReference type="ARBA" id="ARBA00022679"/>
    </source>
</evidence>
<evidence type="ECO:0000256" key="7">
    <source>
        <dbReference type="ARBA" id="ARBA00022729"/>
    </source>
</evidence>
<dbReference type="PANTHER" id="PTHR48056">
    <property type="entry name" value="LRR RECEPTOR-LIKE SERINE/THREONINE-PROTEIN KINASE-RELATED"/>
    <property type="match status" value="1"/>
</dbReference>
<evidence type="ECO:0000256" key="17">
    <source>
        <dbReference type="SAM" id="Phobius"/>
    </source>
</evidence>
<evidence type="ECO:0000256" key="18">
    <source>
        <dbReference type="SAM" id="SignalP"/>
    </source>
</evidence>
<comment type="caution">
    <text evidence="20">The sequence shown here is derived from an EMBL/GenBank/DDBJ whole genome shotgun (WGS) entry which is preliminary data.</text>
</comment>
<dbReference type="Gene3D" id="3.30.200.20">
    <property type="entry name" value="Phosphorylase Kinase, domain 1"/>
    <property type="match status" value="1"/>
</dbReference>
<keyword evidence="15" id="KW-0325">Glycoprotein</keyword>
<dbReference type="GO" id="GO:0004674">
    <property type="term" value="F:protein serine/threonine kinase activity"/>
    <property type="evidence" value="ECO:0007669"/>
    <property type="project" value="UniProtKB-KW"/>
</dbReference>
<dbReference type="PANTHER" id="PTHR48056:SF42">
    <property type="entry name" value="MDIS1-INTERACTING RECEPTOR LIKE KINASE 2-LIKE"/>
    <property type="match status" value="1"/>
</dbReference>
<dbReference type="InterPro" id="IPR055414">
    <property type="entry name" value="LRR_R13L4/SHOC2-like"/>
</dbReference>
<evidence type="ECO:0000259" key="19">
    <source>
        <dbReference type="PROSITE" id="PS50011"/>
    </source>
</evidence>
<dbReference type="GO" id="GO:0016020">
    <property type="term" value="C:membrane"/>
    <property type="evidence" value="ECO:0007669"/>
    <property type="project" value="UniProtKB-SubCell"/>
</dbReference>
<accession>A0A9D4UXQ8</accession>
<proteinExistence type="inferred from homology"/>
<evidence type="ECO:0000256" key="2">
    <source>
        <dbReference type="ARBA" id="ARBA00008684"/>
    </source>
</evidence>
<dbReference type="Gene3D" id="1.10.510.10">
    <property type="entry name" value="Transferase(Phosphotransferase) domain 1"/>
    <property type="match status" value="1"/>
</dbReference>
<dbReference type="InterPro" id="IPR000719">
    <property type="entry name" value="Prot_kinase_dom"/>
</dbReference>
<evidence type="ECO:0000256" key="11">
    <source>
        <dbReference type="ARBA" id="ARBA00022840"/>
    </source>
</evidence>
<dbReference type="InterPro" id="IPR003591">
    <property type="entry name" value="Leu-rich_rpt_typical-subtyp"/>
</dbReference>
<dbReference type="SUPFAM" id="SSF52058">
    <property type="entry name" value="L domain-like"/>
    <property type="match status" value="1"/>
</dbReference>
<keyword evidence="12 17" id="KW-1133">Transmembrane helix</keyword>
<evidence type="ECO:0000313" key="21">
    <source>
        <dbReference type="Proteomes" id="UP000886520"/>
    </source>
</evidence>
<dbReference type="PROSITE" id="PS51257">
    <property type="entry name" value="PROKAR_LIPOPROTEIN"/>
    <property type="match status" value="1"/>
</dbReference>
<feature type="domain" description="Protein kinase" evidence="19">
    <location>
        <begin position="806"/>
        <end position="1100"/>
    </location>
</feature>
<keyword evidence="9 16" id="KW-0547">Nucleotide-binding</keyword>
<dbReference type="InterPro" id="IPR032675">
    <property type="entry name" value="LRR_dom_sf"/>
</dbReference>
<comment type="subcellular location">
    <subcellularLocation>
        <location evidence="1">Membrane</location>
        <topology evidence="1">Single-pass membrane protein</topology>
    </subcellularLocation>
</comment>
<dbReference type="InterPro" id="IPR001611">
    <property type="entry name" value="Leu-rich_rpt"/>
</dbReference>
<dbReference type="SUPFAM" id="SSF52047">
    <property type="entry name" value="RNI-like"/>
    <property type="match status" value="1"/>
</dbReference>
<name>A0A9D4UXQ8_ADICA</name>
<dbReference type="Pfam" id="PF08263">
    <property type="entry name" value="LRRNT_2"/>
    <property type="match status" value="1"/>
</dbReference>
<keyword evidence="10" id="KW-0418">Kinase</keyword>
<dbReference type="InterPro" id="IPR017441">
    <property type="entry name" value="Protein_kinase_ATP_BS"/>
</dbReference>
<dbReference type="FunFam" id="1.10.510.10:FF:000276">
    <property type="entry name" value="LRR receptor-like serine/threonine-protein kinase RCH1"/>
    <property type="match status" value="1"/>
</dbReference>
<evidence type="ECO:0000256" key="16">
    <source>
        <dbReference type="PROSITE-ProRule" id="PRU10141"/>
    </source>
</evidence>
<feature type="chain" id="PRO_5039544050" description="Protein kinase domain-containing protein" evidence="18">
    <location>
        <begin position="32"/>
        <end position="1151"/>
    </location>
</feature>
<dbReference type="GO" id="GO:0001653">
    <property type="term" value="F:peptide receptor activity"/>
    <property type="evidence" value="ECO:0007669"/>
    <property type="project" value="UniProtKB-ARBA"/>
</dbReference>
<dbReference type="PROSITE" id="PS50011">
    <property type="entry name" value="PROTEIN_KINASE_DOM"/>
    <property type="match status" value="1"/>
</dbReference>
<feature type="binding site" evidence="16">
    <location>
        <position position="834"/>
    </location>
    <ligand>
        <name>ATP</name>
        <dbReference type="ChEBI" id="CHEBI:30616"/>
    </ligand>
</feature>
<gene>
    <name evidence="20" type="ORF">GOP47_0010019</name>
</gene>
<dbReference type="Gene3D" id="3.80.10.10">
    <property type="entry name" value="Ribonuclease Inhibitor"/>
    <property type="match status" value="4"/>
</dbReference>
<reference evidence="20" key="1">
    <citation type="submission" date="2021-01" db="EMBL/GenBank/DDBJ databases">
        <title>Adiantum capillus-veneris genome.</title>
        <authorList>
            <person name="Fang Y."/>
            <person name="Liao Q."/>
        </authorList>
    </citation>
    <scope>NUCLEOTIDE SEQUENCE</scope>
    <source>
        <strain evidence="20">H3</strain>
        <tissue evidence="20">Leaf</tissue>
    </source>
</reference>
<dbReference type="Pfam" id="PF00560">
    <property type="entry name" value="LRR_1"/>
    <property type="match status" value="6"/>
</dbReference>
<dbReference type="SUPFAM" id="SSF56112">
    <property type="entry name" value="Protein kinase-like (PK-like)"/>
    <property type="match status" value="1"/>
</dbReference>
<comment type="similarity">
    <text evidence="2">Belongs to the protein kinase superfamily. Ser/Thr protein kinase family.</text>
</comment>
<dbReference type="Proteomes" id="UP000886520">
    <property type="component" value="Chromosome 9"/>
</dbReference>
<dbReference type="FunFam" id="3.80.10.10:FF:000041">
    <property type="entry name" value="LRR receptor-like serine/threonine-protein kinase ERECTA"/>
    <property type="match status" value="2"/>
</dbReference>
<evidence type="ECO:0000256" key="14">
    <source>
        <dbReference type="ARBA" id="ARBA00023170"/>
    </source>
</evidence>
<keyword evidence="8" id="KW-0677">Repeat</keyword>
<dbReference type="PRINTS" id="PR00019">
    <property type="entry name" value="LEURICHRPT"/>
</dbReference>
<evidence type="ECO:0000256" key="6">
    <source>
        <dbReference type="ARBA" id="ARBA00022692"/>
    </source>
</evidence>
<dbReference type="Pfam" id="PF00069">
    <property type="entry name" value="Pkinase"/>
    <property type="match status" value="1"/>
</dbReference>
<evidence type="ECO:0000256" key="13">
    <source>
        <dbReference type="ARBA" id="ARBA00023136"/>
    </source>
</evidence>
<dbReference type="OrthoDB" id="676979at2759"/>
<organism evidence="20 21">
    <name type="scientific">Adiantum capillus-veneris</name>
    <name type="common">Maidenhair fern</name>
    <dbReference type="NCBI Taxonomy" id="13818"/>
    <lineage>
        <taxon>Eukaryota</taxon>
        <taxon>Viridiplantae</taxon>
        <taxon>Streptophyta</taxon>
        <taxon>Embryophyta</taxon>
        <taxon>Tracheophyta</taxon>
        <taxon>Polypodiopsida</taxon>
        <taxon>Polypodiidae</taxon>
        <taxon>Polypodiales</taxon>
        <taxon>Pteridineae</taxon>
        <taxon>Pteridaceae</taxon>
        <taxon>Vittarioideae</taxon>
        <taxon>Adiantum</taxon>
    </lineage>
</organism>
<keyword evidence="7 18" id="KW-0732">Signal</keyword>
<keyword evidence="5" id="KW-0808">Transferase</keyword>
<dbReference type="InterPro" id="IPR008271">
    <property type="entry name" value="Ser/Thr_kinase_AS"/>
</dbReference>
<evidence type="ECO:0000256" key="15">
    <source>
        <dbReference type="ARBA" id="ARBA00023180"/>
    </source>
</evidence>
<evidence type="ECO:0000256" key="1">
    <source>
        <dbReference type="ARBA" id="ARBA00004167"/>
    </source>
</evidence>
<dbReference type="GO" id="GO:0033612">
    <property type="term" value="F:receptor serine/threonine kinase binding"/>
    <property type="evidence" value="ECO:0007669"/>
    <property type="project" value="TreeGrafter"/>
</dbReference>
<evidence type="ECO:0000256" key="8">
    <source>
        <dbReference type="ARBA" id="ARBA00022737"/>
    </source>
</evidence>
<evidence type="ECO:0000256" key="3">
    <source>
        <dbReference type="ARBA" id="ARBA00022527"/>
    </source>
</evidence>
<keyword evidence="6 17" id="KW-0812">Transmembrane</keyword>
<feature type="transmembrane region" description="Helical" evidence="17">
    <location>
        <begin position="745"/>
        <end position="770"/>
    </location>
</feature>
<dbReference type="Pfam" id="PF23598">
    <property type="entry name" value="LRR_14"/>
    <property type="match status" value="1"/>
</dbReference>
<evidence type="ECO:0000256" key="10">
    <source>
        <dbReference type="ARBA" id="ARBA00022777"/>
    </source>
</evidence>
<keyword evidence="14" id="KW-0675">Receptor</keyword>
<dbReference type="EMBL" id="JABFUD020000009">
    <property type="protein sequence ID" value="KAI5075943.1"/>
    <property type="molecule type" value="Genomic_DNA"/>
</dbReference>
<evidence type="ECO:0000256" key="4">
    <source>
        <dbReference type="ARBA" id="ARBA00022614"/>
    </source>
</evidence>
<keyword evidence="4" id="KW-0433">Leucine-rich repeat</keyword>
<dbReference type="InterPro" id="IPR050647">
    <property type="entry name" value="Plant_LRR-RLKs"/>
</dbReference>
<dbReference type="FunFam" id="3.80.10.10:FF:002851">
    <property type="entry name" value="Uncharacterized protein"/>
    <property type="match status" value="1"/>
</dbReference>
<protein>
    <recommendedName>
        <fullName evidence="19">Protein kinase domain-containing protein</fullName>
    </recommendedName>
</protein>
<feature type="signal peptide" evidence="18">
    <location>
        <begin position="1"/>
        <end position="31"/>
    </location>
</feature>
<evidence type="ECO:0000256" key="9">
    <source>
        <dbReference type="ARBA" id="ARBA00022741"/>
    </source>
</evidence>